<reference evidence="1" key="1">
    <citation type="journal article" date="2020" name="Nature">
        <title>Giant virus diversity and host interactions through global metagenomics.</title>
        <authorList>
            <person name="Schulz F."/>
            <person name="Roux S."/>
            <person name="Paez-Espino D."/>
            <person name="Jungbluth S."/>
            <person name="Walsh D.A."/>
            <person name="Denef V.J."/>
            <person name="McMahon K.D."/>
            <person name="Konstantinidis K.T."/>
            <person name="Eloe-Fadrosh E.A."/>
            <person name="Kyrpides N.C."/>
            <person name="Woyke T."/>
        </authorList>
    </citation>
    <scope>NUCLEOTIDE SEQUENCE</scope>
    <source>
        <strain evidence="1">GVMAG-S-3300013014-104</strain>
    </source>
</reference>
<accession>A0A6C0KPH3</accession>
<dbReference type="AlphaFoldDB" id="A0A6C0KPH3"/>
<evidence type="ECO:0000313" key="1">
    <source>
        <dbReference type="EMBL" id="QHU19173.1"/>
    </source>
</evidence>
<organism evidence="1">
    <name type="scientific">viral metagenome</name>
    <dbReference type="NCBI Taxonomy" id="1070528"/>
    <lineage>
        <taxon>unclassified sequences</taxon>
        <taxon>metagenomes</taxon>
        <taxon>organismal metagenomes</taxon>
    </lineage>
</organism>
<proteinExistence type="predicted"/>
<dbReference type="EMBL" id="MN740945">
    <property type="protein sequence ID" value="QHU19173.1"/>
    <property type="molecule type" value="Genomic_DNA"/>
</dbReference>
<name>A0A6C0KPH3_9ZZZZ</name>
<protein>
    <submittedName>
        <fullName evidence="1">Uncharacterized protein</fullName>
    </submittedName>
</protein>
<sequence length="202" mass="21938">MCQGCVGDPRLLKDSFSKKTISGFDNTVVGFGTIGLDNNIIASVDIRNGNANIKGSFINGHLKLIRNGIIKVVLKNLNHYNNNNSVKLILKLNFNNNLDIHQELAYPVGSNYSGPFTLYFCPDADISGVYLTDDQILGLFQTDDIEAGIQAKMKVGKILSLPIFQFWSTDKKNSVAKALGLGVTISGAAINQIKNAITLGFE</sequence>